<gene>
    <name evidence="2" type="ORF">ANME2D_00956</name>
</gene>
<reference evidence="2 3" key="1">
    <citation type="journal article" date="2013" name="Nature">
        <title>Anaerobic oxidation of methane coupled to nitrate reduction in a novel archaeal lineage.</title>
        <authorList>
            <person name="Haroon M.F."/>
            <person name="Hu S."/>
            <person name="Shi Y."/>
            <person name="Imelfort M."/>
            <person name="Keller J."/>
            <person name="Hugenholtz P."/>
            <person name="Yuan Z."/>
            <person name="Tyson G.W."/>
        </authorList>
    </citation>
    <scope>NUCLEOTIDE SEQUENCE [LARGE SCALE GENOMIC DNA]</scope>
    <source>
        <strain evidence="2 3">ANME-2d</strain>
    </source>
</reference>
<accession>A0A062V5D6</accession>
<dbReference type="SUPFAM" id="SSF53633">
    <property type="entry name" value="Carbamate kinase-like"/>
    <property type="match status" value="1"/>
</dbReference>
<protein>
    <submittedName>
        <fullName evidence="2">Putative kinase, aspartokinase/uridylate kinase</fullName>
    </submittedName>
</protein>
<dbReference type="PIRSF" id="PIRSF004857">
    <property type="entry name" value="Kin_aa_kin"/>
    <property type="match status" value="1"/>
</dbReference>
<sequence length="198" mass="21798">MIVVKIGGSLIHCAKWLVKEITDYSHASGQRILIVPGGSIFADMVRKVNASQEASHWMAILAMEQYGYYLGDGTRVRLIYDPGAVDGVCILLPYNLLKKEDELPHTWDVTSDTIAAWVALRLKARFIKATDVDGIYISGTLKEEIQASEITGIQTCVDAQLPHFLIRNKMNCEIINGSCPGRLINAFVGYSIGTLIKG</sequence>
<evidence type="ECO:0000313" key="2">
    <source>
        <dbReference type="EMBL" id="KCZ72527.1"/>
    </source>
</evidence>
<evidence type="ECO:0000313" key="3">
    <source>
        <dbReference type="Proteomes" id="UP000027153"/>
    </source>
</evidence>
<evidence type="ECO:0000259" key="1">
    <source>
        <dbReference type="Pfam" id="PF00696"/>
    </source>
</evidence>
<dbReference type="AlphaFoldDB" id="A0A062V5D6"/>
<keyword evidence="2" id="KW-0418">Kinase</keyword>
<dbReference type="InterPro" id="IPR036393">
    <property type="entry name" value="AceGlu_kinase-like_sf"/>
</dbReference>
<feature type="domain" description="Aspartate/glutamate/uridylate kinase" evidence="1">
    <location>
        <begin position="106"/>
        <end position="140"/>
    </location>
</feature>
<name>A0A062V5D6_9EURY</name>
<dbReference type="InterPro" id="IPR011375">
    <property type="entry name" value="MfnE"/>
</dbReference>
<proteinExistence type="predicted"/>
<dbReference type="RefSeq" id="WP_048089430.1">
    <property type="nucleotide sequence ID" value="NZ_JMIY01000002.1"/>
</dbReference>
<dbReference type="GO" id="GO:0016301">
    <property type="term" value="F:kinase activity"/>
    <property type="evidence" value="ECO:0007669"/>
    <property type="project" value="UniProtKB-KW"/>
</dbReference>
<dbReference type="EMBL" id="JMIY01000002">
    <property type="protein sequence ID" value="KCZ72527.1"/>
    <property type="molecule type" value="Genomic_DNA"/>
</dbReference>
<keyword evidence="3" id="KW-1185">Reference proteome</keyword>
<dbReference type="Proteomes" id="UP000027153">
    <property type="component" value="Unassembled WGS sequence"/>
</dbReference>
<keyword evidence="2" id="KW-0808">Transferase</keyword>
<dbReference type="InterPro" id="IPR001048">
    <property type="entry name" value="Asp/Glu/Uridylate_kinase"/>
</dbReference>
<dbReference type="PATRIC" id="fig|1392998.3.peg.1122"/>
<dbReference type="Pfam" id="PF00696">
    <property type="entry name" value="AA_kinase"/>
    <property type="match status" value="2"/>
</dbReference>
<organism evidence="2 3">
    <name type="scientific">Candidatus Methanoperedens nitratireducens</name>
    <dbReference type="NCBI Taxonomy" id="1392998"/>
    <lineage>
        <taxon>Archaea</taxon>
        <taxon>Methanobacteriati</taxon>
        <taxon>Methanobacteriota</taxon>
        <taxon>Stenosarchaea group</taxon>
        <taxon>Methanomicrobia</taxon>
        <taxon>Methanosarcinales</taxon>
        <taxon>ANME-2 cluster</taxon>
        <taxon>Candidatus Methanoperedentaceae</taxon>
        <taxon>Candidatus Methanoperedens</taxon>
    </lineage>
</organism>
<dbReference type="Gene3D" id="3.40.1160.10">
    <property type="entry name" value="Acetylglutamate kinase-like"/>
    <property type="match status" value="1"/>
</dbReference>
<dbReference type="OrthoDB" id="50461at2157"/>
<feature type="domain" description="Aspartate/glutamate/uridylate kinase" evidence="1">
    <location>
        <begin position="1"/>
        <end position="65"/>
    </location>
</feature>
<comment type="caution">
    <text evidence="2">The sequence shown here is derived from an EMBL/GenBank/DDBJ whole genome shotgun (WGS) entry which is preliminary data.</text>
</comment>